<feature type="signal peptide" evidence="5">
    <location>
        <begin position="1"/>
        <end position="26"/>
    </location>
</feature>
<dbReference type="InterPro" id="IPR008969">
    <property type="entry name" value="CarboxyPept-like_regulatory"/>
</dbReference>
<dbReference type="Gene3D" id="3.20.20.80">
    <property type="entry name" value="Glycosidases"/>
    <property type="match status" value="1"/>
</dbReference>
<dbReference type="InterPro" id="IPR017853">
    <property type="entry name" value="GH"/>
</dbReference>
<evidence type="ECO:0000256" key="2">
    <source>
        <dbReference type="ARBA" id="ARBA00022801"/>
    </source>
</evidence>
<evidence type="ECO:0000256" key="4">
    <source>
        <dbReference type="ARBA" id="ARBA00023326"/>
    </source>
</evidence>
<evidence type="ECO:0000256" key="5">
    <source>
        <dbReference type="SAM" id="SignalP"/>
    </source>
</evidence>
<proteinExistence type="inferred from homology"/>
<name>A0A2I0A680_9ASPA</name>
<keyword evidence="2" id="KW-0378">Hydrolase</keyword>
<dbReference type="AlphaFoldDB" id="A0A2I0A680"/>
<dbReference type="GO" id="GO:0000272">
    <property type="term" value="P:polysaccharide catabolic process"/>
    <property type="evidence" value="ECO:0007669"/>
    <property type="project" value="UniProtKB-KW"/>
</dbReference>
<protein>
    <recommendedName>
        <fullName evidence="6">GH10 domain-containing protein</fullName>
    </recommendedName>
</protein>
<organism evidence="7 8">
    <name type="scientific">Apostasia shenzhenica</name>
    <dbReference type="NCBI Taxonomy" id="1088818"/>
    <lineage>
        <taxon>Eukaryota</taxon>
        <taxon>Viridiplantae</taxon>
        <taxon>Streptophyta</taxon>
        <taxon>Embryophyta</taxon>
        <taxon>Tracheophyta</taxon>
        <taxon>Spermatophyta</taxon>
        <taxon>Magnoliopsida</taxon>
        <taxon>Liliopsida</taxon>
        <taxon>Asparagales</taxon>
        <taxon>Orchidaceae</taxon>
        <taxon>Apostasioideae</taxon>
        <taxon>Apostasia</taxon>
    </lineage>
</organism>
<evidence type="ECO:0000313" key="8">
    <source>
        <dbReference type="Proteomes" id="UP000236161"/>
    </source>
</evidence>
<dbReference type="SUPFAM" id="SSF51445">
    <property type="entry name" value="(Trans)glycosidases"/>
    <property type="match status" value="1"/>
</dbReference>
<dbReference type="GO" id="GO:0031176">
    <property type="term" value="F:endo-1,4-beta-xylanase activity"/>
    <property type="evidence" value="ECO:0007669"/>
    <property type="project" value="UniProtKB-ARBA"/>
</dbReference>
<keyword evidence="5" id="KW-0732">Signal</keyword>
<evidence type="ECO:0000256" key="1">
    <source>
        <dbReference type="ARBA" id="ARBA00007495"/>
    </source>
</evidence>
<dbReference type="Proteomes" id="UP000236161">
    <property type="component" value="Unassembled WGS sequence"/>
</dbReference>
<feature type="chain" id="PRO_5014125036" description="GH10 domain-containing protein" evidence="5">
    <location>
        <begin position="27"/>
        <end position="436"/>
    </location>
</feature>
<dbReference type="PANTHER" id="PTHR31490">
    <property type="entry name" value="GLYCOSYL HYDROLASE"/>
    <property type="match status" value="1"/>
</dbReference>
<keyword evidence="8" id="KW-1185">Reference proteome</keyword>
<evidence type="ECO:0000313" key="7">
    <source>
        <dbReference type="EMBL" id="PKA51051.1"/>
    </source>
</evidence>
<accession>A0A2I0A680</accession>
<dbReference type="STRING" id="1088818.A0A2I0A680"/>
<dbReference type="PROSITE" id="PS51760">
    <property type="entry name" value="GH10_2"/>
    <property type="match status" value="1"/>
</dbReference>
<evidence type="ECO:0000259" key="6">
    <source>
        <dbReference type="PROSITE" id="PS51760"/>
    </source>
</evidence>
<sequence>MRVFRHIERANFQWLLLAFIVAVAVAVAVANNGVSRYDYSAYTEVDPSQYLIDLPSSSQKRKRAVAIHVSDSGGNRLAGASVAVQQISRDFPFGSAISKTIIGNSKYQQRWFLDRFNAAVFENELKWYATEPEPGELNYTLADELLAFVHANQIVARGHNIFWEDPAYTPAWVRSLAAGELRSAVGTRIRSLLSRYRGDFVHWDVSNEMLHFDFYERRLGPNASAEFFRTAAAADPLAAVFMNEFNVVETCDDEKSTVDLYVARLKEMIAGGAVQLEGIGLEGHFSRPNLPLMRAILDKLATLNLPIWLTEVDVSKSFDQQTQAKYLEDVLREGFSHPGIDGIMLWTALHPDGTCYQMCLTGDDLRNLPAGEVVDRLLGEWETTETGAETTDERGTYSFHGFLGEYKVAVSYDGRSTETTLALSGGDETRHLNIQL</sequence>
<dbReference type="SMART" id="SM00633">
    <property type="entry name" value="Glyco_10"/>
    <property type="match status" value="1"/>
</dbReference>
<dbReference type="InterPro" id="IPR044846">
    <property type="entry name" value="GH10"/>
</dbReference>
<keyword evidence="4" id="KW-0624">Polysaccharide degradation</keyword>
<reference evidence="7 8" key="1">
    <citation type="journal article" date="2017" name="Nature">
        <title>The Apostasia genome and the evolution of orchids.</title>
        <authorList>
            <person name="Zhang G.Q."/>
            <person name="Liu K.W."/>
            <person name="Li Z."/>
            <person name="Lohaus R."/>
            <person name="Hsiao Y.Y."/>
            <person name="Niu S.C."/>
            <person name="Wang J.Y."/>
            <person name="Lin Y.C."/>
            <person name="Xu Q."/>
            <person name="Chen L.J."/>
            <person name="Yoshida K."/>
            <person name="Fujiwara S."/>
            <person name="Wang Z.W."/>
            <person name="Zhang Y.Q."/>
            <person name="Mitsuda N."/>
            <person name="Wang M."/>
            <person name="Liu G.H."/>
            <person name="Pecoraro L."/>
            <person name="Huang H.X."/>
            <person name="Xiao X.J."/>
            <person name="Lin M."/>
            <person name="Wu X.Y."/>
            <person name="Wu W.L."/>
            <person name="Chen Y.Y."/>
            <person name="Chang S.B."/>
            <person name="Sakamoto S."/>
            <person name="Ohme-Takagi M."/>
            <person name="Yagi M."/>
            <person name="Zeng S.J."/>
            <person name="Shen C.Y."/>
            <person name="Yeh C.M."/>
            <person name="Luo Y.B."/>
            <person name="Tsai W.C."/>
            <person name="Van de Peer Y."/>
            <person name="Liu Z.J."/>
        </authorList>
    </citation>
    <scope>NUCLEOTIDE SEQUENCE [LARGE SCALE GENOMIC DNA]</scope>
    <source>
        <strain evidence="8">cv. Shenzhen</strain>
        <tissue evidence="7">Stem</tissue>
    </source>
</reference>
<dbReference type="PANTHER" id="PTHR31490:SF3">
    <property type="entry name" value="GLYCOSYL HYDROLASE FAMILY 10 PROTEIN"/>
    <property type="match status" value="1"/>
</dbReference>
<dbReference type="OrthoDB" id="3055998at2759"/>
<feature type="domain" description="GH10" evidence="6">
    <location>
        <begin position="78"/>
        <end position="377"/>
    </location>
</feature>
<dbReference type="InterPro" id="IPR001000">
    <property type="entry name" value="GH10_dom"/>
</dbReference>
<dbReference type="EMBL" id="KZ452015">
    <property type="protein sequence ID" value="PKA51051.1"/>
    <property type="molecule type" value="Genomic_DNA"/>
</dbReference>
<keyword evidence="3" id="KW-0119">Carbohydrate metabolism</keyword>
<evidence type="ECO:0000256" key="3">
    <source>
        <dbReference type="ARBA" id="ARBA00023277"/>
    </source>
</evidence>
<comment type="similarity">
    <text evidence="1">Belongs to the glycosyl hydrolase 10 (cellulase F) family.</text>
</comment>
<dbReference type="SUPFAM" id="SSF49464">
    <property type="entry name" value="Carboxypeptidase regulatory domain-like"/>
    <property type="match status" value="1"/>
</dbReference>
<gene>
    <name evidence="7" type="ORF">AXF42_Ash007708</name>
</gene>
<dbReference type="Pfam" id="PF00331">
    <property type="entry name" value="Glyco_hydro_10"/>
    <property type="match status" value="1"/>
</dbReference>